<name>A0A927FAU1_9BACT</name>
<protein>
    <submittedName>
        <fullName evidence="2">Uncharacterized protein</fullName>
    </submittedName>
</protein>
<feature type="region of interest" description="Disordered" evidence="1">
    <location>
        <begin position="149"/>
        <end position="171"/>
    </location>
</feature>
<accession>A0A927FAU1</accession>
<evidence type="ECO:0000256" key="1">
    <source>
        <dbReference type="SAM" id="MobiDB-lite"/>
    </source>
</evidence>
<dbReference type="AlphaFoldDB" id="A0A927FAU1"/>
<evidence type="ECO:0000313" key="3">
    <source>
        <dbReference type="Proteomes" id="UP000622317"/>
    </source>
</evidence>
<proteinExistence type="predicted"/>
<reference evidence="2" key="1">
    <citation type="submission" date="2020-09" db="EMBL/GenBank/DDBJ databases">
        <title>Pelagicoccus enzymogenes sp. nov. with an EPS production, isolated from marine sediment.</title>
        <authorList>
            <person name="Feng X."/>
        </authorList>
    </citation>
    <scope>NUCLEOTIDE SEQUENCE</scope>
    <source>
        <strain evidence="2">NFK12</strain>
    </source>
</reference>
<gene>
    <name evidence="2" type="ORF">IEN85_18770</name>
</gene>
<dbReference type="EMBL" id="JACYFG010000049">
    <property type="protein sequence ID" value="MBD5781552.1"/>
    <property type="molecule type" value="Genomic_DNA"/>
</dbReference>
<comment type="caution">
    <text evidence="2">The sequence shown here is derived from an EMBL/GenBank/DDBJ whole genome shotgun (WGS) entry which is preliminary data.</text>
</comment>
<sequence>MIDLTTVEPGIGIGSLTFGATQEQLVAILGEPDRITEDIASGEKSISCYYSSKGLSFHFHEENDFRLETIESSDPNVTLFGKTYIGRKRSELLKEIKKDERFDQISEEEDRIEIESLSLNFWIEEDLVSDMQWGVLMSDEAEISWPTKTNQPAEQVGGHNSGGCAPPPRDTSALERLKMVSPKHILTVILAVVAHTQMSAETTTTVTLNSNALRVGDTYSEGIVLKLEIFEIGDYEVPYSAIEKGGRIAVDSAIIYFIDDSKAKDFKQWKEEKDEEYGYNEILVIQNLSEFGTKHEIKVGYIISEGVGTQFPGDGSYSINLKKLRKL</sequence>
<organism evidence="2 3">
    <name type="scientific">Pelagicoccus enzymogenes</name>
    <dbReference type="NCBI Taxonomy" id="2773457"/>
    <lineage>
        <taxon>Bacteria</taxon>
        <taxon>Pseudomonadati</taxon>
        <taxon>Verrucomicrobiota</taxon>
        <taxon>Opitutia</taxon>
        <taxon>Puniceicoccales</taxon>
        <taxon>Pelagicoccaceae</taxon>
        <taxon>Pelagicoccus</taxon>
    </lineage>
</organism>
<dbReference type="Proteomes" id="UP000622317">
    <property type="component" value="Unassembled WGS sequence"/>
</dbReference>
<evidence type="ECO:0000313" key="2">
    <source>
        <dbReference type="EMBL" id="MBD5781552.1"/>
    </source>
</evidence>
<keyword evidence="3" id="KW-1185">Reference proteome</keyword>
<dbReference type="RefSeq" id="WP_191618644.1">
    <property type="nucleotide sequence ID" value="NZ_JACYFG010000049.1"/>
</dbReference>